<keyword evidence="1" id="KW-1133">Transmembrane helix</keyword>
<evidence type="ECO:0000256" key="1">
    <source>
        <dbReference type="SAM" id="Phobius"/>
    </source>
</evidence>
<evidence type="ECO:0000313" key="2">
    <source>
        <dbReference type="EMBL" id="CAA9277466.1"/>
    </source>
</evidence>
<dbReference type="RefSeq" id="WP_294570646.1">
    <property type="nucleotide sequence ID" value="NZ_CADCTE010000198.1"/>
</dbReference>
<protein>
    <submittedName>
        <fullName evidence="2">Uncharacterized protein</fullName>
    </submittedName>
</protein>
<accession>A0A6J4JF14</accession>
<reference evidence="2" key="1">
    <citation type="submission" date="2020-02" db="EMBL/GenBank/DDBJ databases">
        <authorList>
            <person name="Meier V. D."/>
        </authorList>
    </citation>
    <scope>NUCLEOTIDE SEQUENCE</scope>
    <source>
        <strain evidence="2">AVDCRST_MAG83</strain>
    </source>
</reference>
<name>A0A6J4JF14_9MICC</name>
<dbReference type="EMBL" id="CADCTE010000198">
    <property type="protein sequence ID" value="CAA9277466.1"/>
    <property type="molecule type" value="Genomic_DNA"/>
</dbReference>
<keyword evidence="1" id="KW-0812">Transmembrane</keyword>
<dbReference type="AlphaFoldDB" id="A0A6J4JF14"/>
<gene>
    <name evidence="2" type="ORF">AVDCRST_MAG83-3821</name>
</gene>
<proteinExistence type="predicted"/>
<sequence>MVVPFALAFMGLAAMMINALWAAHNFREKGDRIDQERMLRITITILGAGLFVSPFLMLASD</sequence>
<feature type="transmembrane region" description="Helical" evidence="1">
    <location>
        <begin position="38"/>
        <end position="59"/>
    </location>
</feature>
<keyword evidence="1" id="KW-0472">Membrane</keyword>
<organism evidence="2">
    <name type="scientific">uncultured Arthrobacter sp</name>
    <dbReference type="NCBI Taxonomy" id="114050"/>
    <lineage>
        <taxon>Bacteria</taxon>
        <taxon>Bacillati</taxon>
        <taxon>Actinomycetota</taxon>
        <taxon>Actinomycetes</taxon>
        <taxon>Micrococcales</taxon>
        <taxon>Micrococcaceae</taxon>
        <taxon>Arthrobacter</taxon>
        <taxon>environmental samples</taxon>
    </lineage>
</organism>